<evidence type="ECO:0000313" key="2">
    <source>
        <dbReference type="EMBL" id="KAK7486128.1"/>
    </source>
</evidence>
<proteinExistence type="predicted"/>
<reference evidence="2 3" key="1">
    <citation type="journal article" date="2023" name="Sci. Data">
        <title>Genome assembly of the Korean intertidal mud-creeper Batillaria attramentaria.</title>
        <authorList>
            <person name="Patra A.K."/>
            <person name="Ho P.T."/>
            <person name="Jun S."/>
            <person name="Lee S.J."/>
            <person name="Kim Y."/>
            <person name="Won Y.J."/>
        </authorList>
    </citation>
    <scope>NUCLEOTIDE SEQUENCE [LARGE SCALE GENOMIC DNA]</scope>
    <source>
        <strain evidence="2">Wonlab-2016</strain>
    </source>
</reference>
<gene>
    <name evidence="2" type="ORF">BaRGS_00022594</name>
</gene>
<protein>
    <submittedName>
        <fullName evidence="2">Uncharacterized protein</fullName>
    </submittedName>
</protein>
<comment type="caution">
    <text evidence="2">The sequence shown here is derived from an EMBL/GenBank/DDBJ whole genome shotgun (WGS) entry which is preliminary data.</text>
</comment>
<evidence type="ECO:0000256" key="1">
    <source>
        <dbReference type="SAM" id="MobiDB-lite"/>
    </source>
</evidence>
<feature type="region of interest" description="Disordered" evidence="1">
    <location>
        <begin position="1"/>
        <end position="51"/>
    </location>
</feature>
<organism evidence="2 3">
    <name type="scientific">Batillaria attramentaria</name>
    <dbReference type="NCBI Taxonomy" id="370345"/>
    <lineage>
        <taxon>Eukaryota</taxon>
        <taxon>Metazoa</taxon>
        <taxon>Spiralia</taxon>
        <taxon>Lophotrochozoa</taxon>
        <taxon>Mollusca</taxon>
        <taxon>Gastropoda</taxon>
        <taxon>Caenogastropoda</taxon>
        <taxon>Sorbeoconcha</taxon>
        <taxon>Cerithioidea</taxon>
        <taxon>Batillariidae</taxon>
        <taxon>Batillaria</taxon>
    </lineage>
</organism>
<evidence type="ECO:0000313" key="3">
    <source>
        <dbReference type="Proteomes" id="UP001519460"/>
    </source>
</evidence>
<feature type="compositionally biased region" description="Basic and acidic residues" evidence="1">
    <location>
        <begin position="16"/>
        <end position="31"/>
    </location>
</feature>
<name>A0ABD0KFX1_9CAEN</name>
<accession>A0ABD0KFX1</accession>
<dbReference type="Proteomes" id="UP001519460">
    <property type="component" value="Unassembled WGS sequence"/>
</dbReference>
<sequence length="108" mass="11924">MHTTVNQPVPNRHRNRKEEHVHPGGWRDPKRTHGTVAEVSRAESDTNLSGHLRVGDHGTVCDVVGLQVSEAGVGEVNSKILSVRTVSVVQLRLGCKERSHKFETRTSS</sequence>
<keyword evidence="3" id="KW-1185">Reference proteome</keyword>
<dbReference type="AlphaFoldDB" id="A0ABD0KFX1"/>
<dbReference type="EMBL" id="JACVVK020000183">
    <property type="protein sequence ID" value="KAK7486128.1"/>
    <property type="molecule type" value="Genomic_DNA"/>
</dbReference>